<keyword evidence="3" id="KW-1185">Reference proteome</keyword>
<reference evidence="2" key="1">
    <citation type="submission" date="2022-06" db="EMBL/GenBank/DDBJ databases">
        <title>Draft genome sequence of Streptomyces sp. RB6PN25 isolated from peat swamp forest in Thailand.</title>
        <authorList>
            <person name="Duangmal K."/>
            <person name="Klaysubun C."/>
        </authorList>
    </citation>
    <scope>NUCLEOTIDE SEQUENCE</scope>
    <source>
        <strain evidence="2">RB6PN25</strain>
    </source>
</reference>
<dbReference type="Proteomes" id="UP001057702">
    <property type="component" value="Unassembled WGS sequence"/>
</dbReference>
<name>A0ABT1PUA9_9ACTN</name>
<evidence type="ECO:0000256" key="1">
    <source>
        <dbReference type="SAM" id="Phobius"/>
    </source>
</evidence>
<feature type="transmembrane region" description="Helical" evidence="1">
    <location>
        <begin position="236"/>
        <end position="255"/>
    </location>
</feature>
<accession>A0ABT1PUA9</accession>
<keyword evidence="1" id="KW-0812">Transmembrane</keyword>
<organism evidence="2 3">
    <name type="scientific">Streptomyces humicola</name>
    <dbReference type="NCBI Taxonomy" id="2953240"/>
    <lineage>
        <taxon>Bacteria</taxon>
        <taxon>Bacillati</taxon>
        <taxon>Actinomycetota</taxon>
        <taxon>Actinomycetes</taxon>
        <taxon>Kitasatosporales</taxon>
        <taxon>Streptomycetaceae</taxon>
        <taxon>Streptomyces</taxon>
    </lineage>
</organism>
<sequence>MARAVRIRWTTPAILRAALTGCLALTIALGALCSVVPLHTGGSWNTIKQQLAPQVRDASSLYLALTDMDAQTANILVFGDNKSLASQRAKANTIYGQDLHTASTALQGATVSAGSNASAQATLVQILDGLGLYEALSSRATSLNDEARAPSGRPSPDALDAYRRATDLMRTQLLPSAQKLIDANNSAFTSTYGDERGLLSDVRLAALALGLLTLAALVALQLFLARRFRRRINPALAAATLLCLTVIGTTFSLAGDERYELYYTRHEAFDSVVALSSARALGYDANADESRNILDPAMSGQYSNAFLEKSQQIADLSGADLATYSTRIAAARRAYLANHDDVRFTGYLGAEFRNLTFTGERAAAEKILSAWVQYQGDDHTTRGYLAAGQLDRAIDYNTSYAVGGSNWAFDQWDAAMQVDIAINADAFSSGVSDGEGELDTGLVVIAVATAAALALAVIGVRPRLAEFR</sequence>
<dbReference type="EMBL" id="JANFNG010000007">
    <property type="protein sequence ID" value="MCQ4081258.1"/>
    <property type="molecule type" value="Genomic_DNA"/>
</dbReference>
<evidence type="ECO:0000313" key="2">
    <source>
        <dbReference type="EMBL" id="MCQ4081258.1"/>
    </source>
</evidence>
<evidence type="ECO:0008006" key="4">
    <source>
        <dbReference type="Google" id="ProtNLM"/>
    </source>
</evidence>
<keyword evidence="1" id="KW-1133">Transmembrane helix</keyword>
<feature type="transmembrane region" description="Helical" evidence="1">
    <location>
        <begin position="441"/>
        <end position="460"/>
    </location>
</feature>
<protein>
    <recommendedName>
        <fullName evidence="4">Secreted protein</fullName>
    </recommendedName>
</protein>
<keyword evidence="1" id="KW-0472">Membrane</keyword>
<dbReference type="RefSeq" id="WP_255920170.1">
    <property type="nucleotide sequence ID" value="NZ_JANFNG010000007.1"/>
</dbReference>
<feature type="transmembrane region" description="Helical" evidence="1">
    <location>
        <begin position="204"/>
        <end position="224"/>
    </location>
</feature>
<comment type="caution">
    <text evidence="2">The sequence shown here is derived from an EMBL/GenBank/DDBJ whole genome shotgun (WGS) entry which is preliminary data.</text>
</comment>
<proteinExistence type="predicted"/>
<evidence type="ECO:0000313" key="3">
    <source>
        <dbReference type="Proteomes" id="UP001057702"/>
    </source>
</evidence>
<gene>
    <name evidence="2" type="ORF">NGB36_11765</name>
</gene>